<dbReference type="Gene3D" id="2.60.120.10">
    <property type="entry name" value="Jelly Rolls"/>
    <property type="match status" value="1"/>
</dbReference>
<dbReference type="PROSITE" id="PS00041">
    <property type="entry name" value="HTH_ARAC_FAMILY_1"/>
    <property type="match status" value="1"/>
</dbReference>
<evidence type="ECO:0000256" key="1">
    <source>
        <dbReference type="ARBA" id="ARBA00023015"/>
    </source>
</evidence>
<dbReference type="RefSeq" id="WP_377057749.1">
    <property type="nucleotide sequence ID" value="NZ_JBHLUU010000020.1"/>
</dbReference>
<dbReference type="PROSITE" id="PS01124">
    <property type="entry name" value="HTH_ARAC_FAMILY_2"/>
    <property type="match status" value="1"/>
</dbReference>
<dbReference type="PRINTS" id="PR00032">
    <property type="entry name" value="HTHARAC"/>
</dbReference>
<evidence type="ECO:0000259" key="4">
    <source>
        <dbReference type="PROSITE" id="PS01124"/>
    </source>
</evidence>
<comment type="caution">
    <text evidence="5">The sequence shown here is derived from an EMBL/GenBank/DDBJ whole genome shotgun (WGS) entry which is preliminary data.</text>
</comment>
<dbReference type="Gene3D" id="1.10.10.60">
    <property type="entry name" value="Homeodomain-like"/>
    <property type="match status" value="2"/>
</dbReference>
<dbReference type="Pfam" id="PF02311">
    <property type="entry name" value="AraC_binding"/>
    <property type="match status" value="1"/>
</dbReference>
<dbReference type="InterPro" id="IPR009057">
    <property type="entry name" value="Homeodomain-like_sf"/>
</dbReference>
<feature type="domain" description="HTH araC/xylS-type" evidence="4">
    <location>
        <begin position="221"/>
        <end position="318"/>
    </location>
</feature>
<reference evidence="5 6" key="1">
    <citation type="submission" date="2024-09" db="EMBL/GenBank/DDBJ databases">
        <authorList>
            <person name="Sun Q."/>
            <person name="Mori K."/>
        </authorList>
    </citation>
    <scope>NUCLEOTIDE SEQUENCE [LARGE SCALE GENOMIC DNA]</scope>
    <source>
        <strain evidence="5 6">CGMCC 1.9126</strain>
    </source>
</reference>
<dbReference type="SUPFAM" id="SSF46689">
    <property type="entry name" value="Homeodomain-like"/>
    <property type="match status" value="1"/>
</dbReference>
<evidence type="ECO:0000313" key="6">
    <source>
        <dbReference type="Proteomes" id="UP001589738"/>
    </source>
</evidence>
<keyword evidence="3" id="KW-0804">Transcription</keyword>
<evidence type="ECO:0000313" key="5">
    <source>
        <dbReference type="EMBL" id="MFC0474930.1"/>
    </source>
</evidence>
<evidence type="ECO:0000256" key="2">
    <source>
        <dbReference type="ARBA" id="ARBA00023125"/>
    </source>
</evidence>
<dbReference type="InterPro" id="IPR020449">
    <property type="entry name" value="Tscrpt_reg_AraC-type_HTH"/>
</dbReference>
<evidence type="ECO:0000256" key="3">
    <source>
        <dbReference type="ARBA" id="ARBA00023163"/>
    </source>
</evidence>
<dbReference type="SMART" id="SM00342">
    <property type="entry name" value="HTH_ARAC"/>
    <property type="match status" value="1"/>
</dbReference>
<accession>A0ABV6KNQ4</accession>
<dbReference type="InterPro" id="IPR018062">
    <property type="entry name" value="HTH_AraC-typ_CS"/>
</dbReference>
<dbReference type="PANTHER" id="PTHR43280:SF2">
    <property type="entry name" value="HTH-TYPE TRANSCRIPTIONAL REGULATOR EXSA"/>
    <property type="match status" value="1"/>
</dbReference>
<keyword evidence="2" id="KW-0238">DNA-binding</keyword>
<sequence length="322" mass="38462">MGNDLLETLMEMTEEEQMILEQSSEIKKDLYTNQTSFIIESEKFLNPNEMIMLRKHTRFIDFPKHRHNYIEINYVFHGELKQKVGTENVHLKQGELLFLNQHIEHEIEACAKEDIIINFIIQPKFFDFIFSYLSSTNLMNNFIINSLYNHTQNGQYLYFAVTHVEAIQELIKKMIDEIMEPSLFSEATLKLYMGLLMIELLKHSDKLKQNELSTEHHYVLVETMKYIDEHYQNASLYELAEQLNQPHYAVSKQIKQATKYTFKELLQEKRLTKAKEFLERTEMPITKIIDEVGYDNMSYFYRIFKSKYGKTPKDYRVELKGR</sequence>
<dbReference type="SUPFAM" id="SSF51215">
    <property type="entry name" value="Regulatory protein AraC"/>
    <property type="match status" value="1"/>
</dbReference>
<proteinExistence type="predicted"/>
<dbReference type="EMBL" id="JBHLUU010000020">
    <property type="protein sequence ID" value="MFC0474930.1"/>
    <property type="molecule type" value="Genomic_DNA"/>
</dbReference>
<dbReference type="InterPro" id="IPR037923">
    <property type="entry name" value="HTH-like"/>
</dbReference>
<protein>
    <submittedName>
        <fullName evidence="5">AraC family transcriptional regulator</fullName>
    </submittedName>
</protein>
<dbReference type="Pfam" id="PF12833">
    <property type="entry name" value="HTH_18"/>
    <property type="match status" value="1"/>
</dbReference>
<organism evidence="5 6">
    <name type="scientific">Robertmurraya beringensis</name>
    <dbReference type="NCBI Taxonomy" id="641660"/>
    <lineage>
        <taxon>Bacteria</taxon>
        <taxon>Bacillati</taxon>
        <taxon>Bacillota</taxon>
        <taxon>Bacilli</taxon>
        <taxon>Bacillales</taxon>
        <taxon>Bacillaceae</taxon>
        <taxon>Robertmurraya</taxon>
    </lineage>
</organism>
<keyword evidence="6" id="KW-1185">Reference proteome</keyword>
<dbReference type="Proteomes" id="UP001589738">
    <property type="component" value="Unassembled WGS sequence"/>
</dbReference>
<gene>
    <name evidence="5" type="ORF">ACFFHF_06520</name>
</gene>
<dbReference type="PANTHER" id="PTHR43280">
    <property type="entry name" value="ARAC-FAMILY TRANSCRIPTIONAL REGULATOR"/>
    <property type="match status" value="1"/>
</dbReference>
<keyword evidence="1" id="KW-0805">Transcription regulation</keyword>
<dbReference type="InterPro" id="IPR014710">
    <property type="entry name" value="RmlC-like_jellyroll"/>
</dbReference>
<name>A0ABV6KNQ4_9BACI</name>
<dbReference type="InterPro" id="IPR018060">
    <property type="entry name" value="HTH_AraC"/>
</dbReference>
<dbReference type="InterPro" id="IPR003313">
    <property type="entry name" value="AraC-bd"/>
</dbReference>